<sequence>MFFIVGIGLGGVKDITVKGLEVVKSADEVYLENYTSILSVGKESLEEYYGRELKLADREFVEQGCEEMLEKGRNSDVVLLVVGDPFSATTHTDLVLRAKKAGVDTQVIHNASILNAVGCCGLQLYSFGETVSIPFWMDGWSPDSFYDKICHNKERGLHTLCLLDIKVKEPTPESLTKKKKDYLPPLFMSVSDAAEQLMEIVKKRSIETDQQLPVDGETNCVGLARVGSETQQIIYCSLNEMKHKNLGEPLHSLVIIGDLHPLEEEFLALYL</sequence>
<keyword evidence="7 9" id="KW-0949">S-adenosyl-L-methionine</keyword>
<dbReference type="InterPro" id="IPR004551">
    <property type="entry name" value="Dphthn_synthase"/>
</dbReference>
<dbReference type="Pfam" id="PF00590">
    <property type="entry name" value="TP_methylase"/>
    <property type="match status" value="1"/>
</dbReference>
<proteinExistence type="inferred from homology"/>
<evidence type="ECO:0000313" key="12">
    <source>
        <dbReference type="Proteomes" id="UP001558652"/>
    </source>
</evidence>
<organism evidence="11 12">
    <name type="scientific">Ranatra chinensis</name>
    <dbReference type="NCBI Taxonomy" id="642074"/>
    <lineage>
        <taxon>Eukaryota</taxon>
        <taxon>Metazoa</taxon>
        <taxon>Ecdysozoa</taxon>
        <taxon>Arthropoda</taxon>
        <taxon>Hexapoda</taxon>
        <taxon>Insecta</taxon>
        <taxon>Pterygota</taxon>
        <taxon>Neoptera</taxon>
        <taxon>Paraneoptera</taxon>
        <taxon>Hemiptera</taxon>
        <taxon>Heteroptera</taxon>
        <taxon>Panheteroptera</taxon>
        <taxon>Nepomorpha</taxon>
        <taxon>Nepidae</taxon>
        <taxon>Ranatrinae</taxon>
        <taxon>Ranatra</taxon>
    </lineage>
</organism>
<dbReference type="PANTHER" id="PTHR10882">
    <property type="entry name" value="DIPHTHINE SYNTHASE"/>
    <property type="match status" value="1"/>
</dbReference>
<dbReference type="InterPro" id="IPR014777">
    <property type="entry name" value="4pyrrole_Mease_sub1"/>
</dbReference>
<feature type="binding site" evidence="9">
    <location>
        <position position="163"/>
    </location>
    <ligand>
        <name>S-adenosyl-L-methionine</name>
        <dbReference type="ChEBI" id="CHEBI:59789"/>
    </ligand>
</feature>
<comment type="function">
    <text evidence="1">S-adenosyl-L-methionine-dependent methyltransferase that catalyzes four methylations of the modified target histidine residue in translation elongation factor 2 (EF-2), to form an intermediate called diphthine methyl ester. The four successive methylation reactions represent the second step of diphthamide biosynthesis.</text>
</comment>
<keyword evidence="6" id="KW-0808">Transferase</keyword>
<name>A0ABD0YS76_9HEMI</name>
<evidence type="ECO:0000256" key="2">
    <source>
        <dbReference type="ARBA" id="ARBA00005156"/>
    </source>
</evidence>
<gene>
    <name evidence="11" type="ORF">AAG570_002990</name>
</gene>
<dbReference type="GO" id="GO:0141133">
    <property type="term" value="F:diphthine methyl ester synthase activity"/>
    <property type="evidence" value="ECO:0007669"/>
    <property type="project" value="UniProtKB-EC"/>
</dbReference>
<evidence type="ECO:0000256" key="4">
    <source>
        <dbReference type="ARBA" id="ARBA00011927"/>
    </source>
</evidence>
<dbReference type="PANTHER" id="PTHR10882:SF0">
    <property type="entry name" value="DIPHTHINE METHYL ESTER SYNTHASE"/>
    <property type="match status" value="1"/>
</dbReference>
<reference evidence="11 12" key="1">
    <citation type="submission" date="2024-07" db="EMBL/GenBank/DDBJ databases">
        <title>Chromosome-level genome assembly of the water stick insect Ranatra chinensis (Heteroptera: Nepidae).</title>
        <authorList>
            <person name="Liu X."/>
        </authorList>
    </citation>
    <scope>NUCLEOTIDE SEQUENCE [LARGE SCALE GENOMIC DNA]</scope>
    <source>
        <strain evidence="11">Cailab_2021Rc</strain>
        <tissue evidence="11">Muscle</tissue>
    </source>
</reference>
<evidence type="ECO:0000256" key="7">
    <source>
        <dbReference type="ARBA" id="ARBA00022691"/>
    </source>
</evidence>
<dbReference type="CDD" id="cd11647">
    <property type="entry name" value="DHP5_DphB"/>
    <property type="match status" value="1"/>
</dbReference>
<dbReference type="InterPro" id="IPR000878">
    <property type="entry name" value="4pyrrol_Mease"/>
</dbReference>
<dbReference type="EC" id="2.1.1.314" evidence="4"/>
<comment type="pathway">
    <text evidence="2">Protein modification; peptidyl-diphthamide biosynthesis.</text>
</comment>
<dbReference type="NCBIfam" id="TIGR00522">
    <property type="entry name" value="dph5"/>
    <property type="match status" value="1"/>
</dbReference>
<evidence type="ECO:0000256" key="6">
    <source>
        <dbReference type="ARBA" id="ARBA00022679"/>
    </source>
</evidence>
<comment type="caution">
    <text evidence="11">The sequence shown here is derived from an EMBL/GenBank/DDBJ whole genome shotgun (WGS) entry which is preliminary data.</text>
</comment>
<feature type="domain" description="Tetrapyrrole methylase" evidence="10">
    <location>
        <begin position="1"/>
        <end position="240"/>
    </location>
</feature>
<dbReference type="PIRSF" id="PIRSF036432">
    <property type="entry name" value="Diphthine_synth"/>
    <property type="match status" value="1"/>
</dbReference>
<dbReference type="AlphaFoldDB" id="A0ABD0YS76"/>
<keyword evidence="12" id="KW-1185">Reference proteome</keyword>
<feature type="binding site" evidence="9">
    <location>
        <begin position="112"/>
        <end position="113"/>
    </location>
    <ligand>
        <name>S-adenosyl-L-methionine</name>
        <dbReference type="ChEBI" id="CHEBI:59789"/>
    </ligand>
</feature>
<dbReference type="FunFam" id="3.40.1010.10:FF:000004">
    <property type="entry name" value="Putative diphthine synthase"/>
    <property type="match status" value="1"/>
</dbReference>
<dbReference type="FunFam" id="3.30.950.10:FF:000004">
    <property type="entry name" value="Diphthine synthase putative"/>
    <property type="match status" value="1"/>
</dbReference>
<feature type="binding site" evidence="9">
    <location>
        <position position="226"/>
    </location>
    <ligand>
        <name>S-adenosyl-L-methionine</name>
        <dbReference type="ChEBI" id="CHEBI:59789"/>
    </ligand>
</feature>
<dbReference type="SUPFAM" id="SSF53790">
    <property type="entry name" value="Tetrapyrrole methylase"/>
    <property type="match status" value="1"/>
</dbReference>
<protein>
    <recommendedName>
        <fullName evidence="4">diphthine methyl ester synthase</fullName>
        <ecNumber evidence="4">2.1.1.314</ecNumber>
    </recommendedName>
</protein>
<feature type="binding site" evidence="9">
    <location>
        <position position="251"/>
    </location>
    <ligand>
        <name>S-adenosyl-L-methionine</name>
        <dbReference type="ChEBI" id="CHEBI:59789"/>
    </ligand>
</feature>
<evidence type="ECO:0000256" key="1">
    <source>
        <dbReference type="ARBA" id="ARBA00004006"/>
    </source>
</evidence>
<evidence type="ECO:0000259" key="10">
    <source>
        <dbReference type="Pfam" id="PF00590"/>
    </source>
</evidence>
<evidence type="ECO:0000256" key="5">
    <source>
        <dbReference type="ARBA" id="ARBA00022603"/>
    </source>
</evidence>
<feature type="binding site" evidence="9">
    <location>
        <position position="9"/>
    </location>
    <ligand>
        <name>S-adenosyl-L-methionine</name>
        <dbReference type="ChEBI" id="CHEBI:59789"/>
    </ligand>
</feature>
<dbReference type="InterPro" id="IPR014776">
    <property type="entry name" value="4pyrrole_Mease_sub2"/>
</dbReference>
<evidence type="ECO:0000256" key="8">
    <source>
        <dbReference type="ARBA" id="ARBA00048752"/>
    </source>
</evidence>
<dbReference type="GO" id="GO:0032259">
    <property type="term" value="P:methylation"/>
    <property type="evidence" value="ECO:0007669"/>
    <property type="project" value="UniProtKB-KW"/>
</dbReference>
<dbReference type="EMBL" id="JBFDAA010000013">
    <property type="protein sequence ID" value="KAL1122663.1"/>
    <property type="molecule type" value="Genomic_DNA"/>
</dbReference>
<keyword evidence="5" id="KW-0489">Methyltransferase</keyword>
<accession>A0ABD0YS76</accession>
<evidence type="ECO:0000313" key="11">
    <source>
        <dbReference type="EMBL" id="KAL1122663.1"/>
    </source>
</evidence>
<dbReference type="Proteomes" id="UP001558652">
    <property type="component" value="Unassembled WGS sequence"/>
</dbReference>
<comment type="similarity">
    <text evidence="3">Belongs to the diphthine synthase family.</text>
</comment>
<evidence type="ECO:0000256" key="3">
    <source>
        <dbReference type="ARBA" id="ARBA00006729"/>
    </source>
</evidence>
<dbReference type="InterPro" id="IPR035996">
    <property type="entry name" value="4pyrrol_Methylase_sf"/>
</dbReference>
<feature type="binding site" evidence="9">
    <location>
        <position position="84"/>
    </location>
    <ligand>
        <name>S-adenosyl-L-methionine</name>
        <dbReference type="ChEBI" id="CHEBI:59789"/>
    </ligand>
</feature>
<dbReference type="Gene3D" id="3.40.1010.10">
    <property type="entry name" value="Cobalt-precorrin-4 Transmethylase, Domain 1"/>
    <property type="match status" value="1"/>
</dbReference>
<dbReference type="Gene3D" id="3.30.950.10">
    <property type="entry name" value="Methyltransferase, Cobalt-precorrin-4 Transmethylase, Domain 2"/>
    <property type="match status" value="1"/>
</dbReference>
<comment type="catalytic activity">
    <reaction evidence="8">
        <text>2-[(3S)-amino-3-carboxypropyl]-L-histidyl-[translation elongation factor 2] + 4 S-adenosyl-L-methionine = diphthine methyl ester-[translation elongation factor 2] + 4 S-adenosyl-L-homocysteine + 3 H(+)</text>
        <dbReference type="Rhea" id="RHEA:42652"/>
        <dbReference type="Rhea" id="RHEA-COMP:9749"/>
        <dbReference type="Rhea" id="RHEA-COMP:10173"/>
        <dbReference type="ChEBI" id="CHEBI:15378"/>
        <dbReference type="ChEBI" id="CHEBI:57856"/>
        <dbReference type="ChEBI" id="CHEBI:59789"/>
        <dbReference type="ChEBI" id="CHEBI:73995"/>
        <dbReference type="ChEBI" id="CHEBI:79005"/>
        <dbReference type="EC" id="2.1.1.314"/>
    </reaction>
</comment>
<evidence type="ECO:0000256" key="9">
    <source>
        <dbReference type="PIRSR" id="PIRSR036432-1"/>
    </source>
</evidence>